<proteinExistence type="predicted"/>
<accession>A0ACD3BA95</accession>
<organism evidence="1 2">
    <name type="scientific">Pluteus cervinus</name>
    <dbReference type="NCBI Taxonomy" id="181527"/>
    <lineage>
        <taxon>Eukaryota</taxon>
        <taxon>Fungi</taxon>
        <taxon>Dikarya</taxon>
        <taxon>Basidiomycota</taxon>
        <taxon>Agaricomycotina</taxon>
        <taxon>Agaricomycetes</taxon>
        <taxon>Agaricomycetidae</taxon>
        <taxon>Agaricales</taxon>
        <taxon>Pluteineae</taxon>
        <taxon>Pluteaceae</taxon>
        <taxon>Pluteus</taxon>
    </lineage>
</organism>
<keyword evidence="2" id="KW-1185">Reference proteome</keyword>
<evidence type="ECO:0000313" key="2">
    <source>
        <dbReference type="Proteomes" id="UP000308600"/>
    </source>
</evidence>
<protein>
    <submittedName>
        <fullName evidence="1">DNA polymerase alpha, subunit B</fullName>
    </submittedName>
</protein>
<gene>
    <name evidence="1" type="ORF">BDN72DRAFT_832818</name>
</gene>
<dbReference type="Proteomes" id="UP000308600">
    <property type="component" value="Unassembled WGS sequence"/>
</dbReference>
<reference evidence="1 2" key="1">
    <citation type="journal article" date="2019" name="Nat. Ecol. Evol.">
        <title>Megaphylogeny resolves global patterns of mushroom evolution.</title>
        <authorList>
            <person name="Varga T."/>
            <person name="Krizsan K."/>
            <person name="Foldi C."/>
            <person name="Dima B."/>
            <person name="Sanchez-Garcia M."/>
            <person name="Sanchez-Ramirez S."/>
            <person name="Szollosi G.J."/>
            <person name="Szarkandi J.G."/>
            <person name="Papp V."/>
            <person name="Albert L."/>
            <person name="Andreopoulos W."/>
            <person name="Angelini C."/>
            <person name="Antonin V."/>
            <person name="Barry K.W."/>
            <person name="Bougher N.L."/>
            <person name="Buchanan P."/>
            <person name="Buyck B."/>
            <person name="Bense V."/>
            <person name="Catcheside P."/>
            <person name="Chovatia M."/>
            <person name="Cooper J."/>
            <person name="Damon W."/>
            <person name="Desjardin D."/>
            <person name="Finy P."/>
            <person name="Geml J."/>
            <person name="Haridas S."/>
            <person name="Hughes K."/>
            <person name="Justo A."/>
            <person name="Karasinski D."/>
            <person name="Kautmanova I."/>
            <person name="Kiss B."/>
            <person name="Kocsube S."/>
            <person name="Kotiranta H."/>
            <person name="LaButti K.M."/>
            <person name="Lechner B.E."/>
            <person name="Liimatainen K."/>
            <person name="Lipzen A."/>
            <person name="Lukacs Z."/>
            <person name="Mihaltcheva S."/>
            <person name="Morgado L.N."/>
            <person name="Niskanen T."/>
            <person name="Noordeloos M.E."/>
            <person name="Ohm R.A."/>
            <person name="Ortiz-Santana B."/>
            <person name="Ovrebo C."/>
            <person name="Racz N."/>
            <person name="Riley R."/>
            <person name="Savchenko A."/>
            <person name="Shiryaev A."/>
            <person name="Soop K."/>
            <person name="Spirin V."/>
            <person name="Szebenyi C."/>
            <person name="Tomsovsky M."/>
            <person name="Tulloss R.E."/>
            <person name="Uehling J."/>
            <person name="Grigoriev I.V."/>
            <person name="Vagvolgyi C."/>
            <person name="Papp T."/>
            <person name="Martin F.M."/>
            <person name="Miettinen O."/>
            <person name="Hibbett D.S."/>
            <person name="Nagy L.G."/>
        </authorList>
    </citation>
    <scope>NUCLEOTIDE SEQUENCE [LARGE SCALE GENOMIC DNA]</scope>
    <source>
        <strain evidence="1 2">NL-1719</strain>
    </source>
</reference>
<sequence>MDTAEGKLSWPSELKKRLYLKETKEDEEMVVECMNLCTLFNFTPEDLQYKLEALNFLRGGLNHFDMNLLVELKAKEQQRLEVESANKAKLRANAVHRGGGGGGFAMSANARRSAAAFMNKGVPKGAPRIKVEQDGSVVPMSVSGSVVFQGPKMDLDARESRTYRYMYEKISERGGVLDDRIEEFGEILRDHYKDSSTLQITDYGDPSSSVDEEVIVIGRITHDFDSASSSSKLAEATLTLEPSRLSGGGERVPLAFQTNLHIRGGIRGAGGLGFFPGAIAAFKGKNGGGGKFAVSEIISLPPLKPSPAALGIPNPKIASADVSLPFKLCVAAGPYTHDADLEYESWNSLLQKLKSDKPNALLLLGPFIDTNHSKIKTGKIDVEPQVLFRTKFIDPLRTFLDSSPGTIAILVSSVQDLLSYHVVYPQAELGQELVPRDPRIHLVPNPTTFSLNSITFATTSVDALFHVRKEELIKKSMEIMAEAPASEDDVPADATGNLCRHFFQQRSFYPVFPTPLDLSHEVNLDVSHMDGLRLDERQDGIAPDVLIIPSRLKYFSKAVYHSTVINPSYVNKGMYCIVDVGQGEPGKTLRQRMKVDITKFTG</sequence>
<name>A0ACD3BA95_9AGAR</name>
<dbReference type="EMBL" id="ML208266">
    <property type="protein sequence ID" value="TFK74750.1"/>
    <property type="molecule type" value="Genomic_DNA"/>
</dbReference>
<evidence type="ECO:0000313" key="1">
    <source>
        <dbReference type="EMBL" id="TFK74750.1"/>
    </source>
</evidence>